<dbReference type="AlphaFoldDB" id="A0A383A9F0"/>
<dbReference type="EMBL" id="UINC01190175">
    <property type="protein sequence ID" value="SVE04199.1"/>
    <property type="molecule type" value="Genomic_DNA"/>
</dbReference>
<protein>
    <submittedName>
        <fullName evidence="1">Uncharacterized protein</fullName>
    </submittedName>
</protein>
<feature type="non-terminal residue" evidence="1">
    <location>
        <position position="1"/>
    </location>
</feature>
<proteinExistence type="predicted"/>
<organism evidence="1">
    <name type="scientific">marine metagenome</name>
    <dbReference type="NCBI Taxonomy" id="408172"/>
    <lineage>
        <taxon>unclassified sequences</taxon>
        <taxon>metagenomes</taxon>
        <taxon>ecological metagenomes</taxon>
    </lineage>
</organism>
<accession>A0A383A9F0</accession>
<name>A0A383A9F0_9ZZZZ</name>
<evidence type="ECO:0000313" key="1">
    <source>
        <dbReference type="EMBL" id="SVE04199.1"/>
    </source>
</evidence>
<reference evidence="1" key="1">
    <citation type="submission" date="2018-05" db="EMBL/GenBank/DDBJ databases">
        <authorList>
            <person name="Lanie J.A."/>
            <person name="Ng W.-L."/>
            <person name="Kazmierczak K.M."/>
            <person name="Andrzejewski T.M."/>
            <person name="Davidsen T.M."/>
            <person name="Wayne K.J."/>
            <person name="Tettelin H."/>
            <person name="Glass J.I."/>
            <person name="Rusch D."/>
            <person name="Podicherti R."/>
            <person name="Tsui H.-C.T."/>
            <person name="Winkler M.E."/>
        </authorList>
    </citation>
    <scope>NUCLEOTIDE SEQUENCE</scope>
</reference>
<sequence>GQRENKKEGCAPDCQFIHMCTKGAFGIPGEA</sequence>
<gene>
    <name evidence="1" type="ORF">METZ01_LOCUS457053</name>
</gene>